<dbReference type="AlphaFoldDB" id="Q2LXK5"/>
<dbReference type="InParanoid" id="Q2LXK5"/>
<keyword evidence="2" id="KW-1185">Reference proteome</keyword>
<organism evidence="1 2">
    <name type="scientific">Syntrophus aciditrophicus (strain SB)</name>
    <dbReference type="NCBI Taxonomy" id="56780"/>
    <lineage>
        <taxon>Bacteria</taxon>
        <taxon>Pseudomonadati</taxon>
        <taxon>Thermodesulfobacteriota</taxon>
        <taxon>Syntrophia</taxon>
        <taxon>Syntrophales</taxon>
        <taxon>Syntrophaceae</taxon>
        <taxon>Syntrophus</taxon>
    </lineage>
</organism>
<dbReference type="HOGENOM" id="CLU_2439691_0_0_7"/>
<gene>
    <name evidence="1" type="ORF">SYN_00335</name>
</gene>
<dbReference type="KEGG" id="sat:SYN_00335"/>
<evidence type="ECO:0000313" key="2">
    <source>
        <dbReference type="Proteomes" id="UP000001933"/>
    </source>
</evidence>
<name>Q2LXK5_SYNAS</name>
<reference evidence="1 2" key="1">
    <citation type="journal article" date="2007" name="Proc. Natl. Acad. Sci. U.S.A.">
        <title>The genome of Syntrophus aciditrophicus: life at the thermodynamic limit of microbial growth.</title>
        <authorList>
            <person name="McInerney M.J."/>
            <person name="Rohlin L."/>
            <person name="Mouttaki H."/>
            <person name="Kim U."/>
            <person name="Krupp R.S."/>
            <person name="Rios-Hernandez L."/>
            <person name="Sieber J."/>
            <person name="Struchtemeyer C.G."/>
            <person name="Bhattacharyya A."/>
            <person name="Campbell J.W."/>
            <person name="Gunsalus R.P."/>
        </authorList>
    </citation>
    <scope>NUCLEOTIDE SEQUENCE [LARGE SCALE GENOMIC DNA]</scope>
    <source>
        <strain evidence="1 2">SB</strain>
    </source>
</reference>
<proteinExistence type="predicted"/>
<sequence length="90" mass="11290">MPTRFDKIQPDRFGLFQEISVYREVDILFREDRIVFFRLIQSHCQRRRASTGLEKDSHRAWSLLVFHKLLDHLRRFFRDFYHDFFLRNKK</sequence>
<protein>
    <submittedName>
        <fullName evidence="1">Hypothetical cytosolic protein</fullName>
    </submittedName>
</protein>
<evidence type="ECO:0000313" key="1">
    <source>
        <dbReference type="EMBL" id="ABC78820.1"/>
    </source>
</evidence>
<accession>Q2LXK5</accession>
<dbReference type="Proteomes" id="UP000001933">
    <property type="component" value="Chromosome"/>
</dbReference>
<dbReference type="EMBL" id="CP000252">
    <property type="protein sequence ID" value="ABC78820.1"/>
    <property type="molecule type" value="Genomic_DNA"/>
</dbReference>